<dbReference type="KEGG" id="apro:F751_5913"/>
<feature type="transmembrane region" description="Helical" evidence="8">
    <location>
        <begin position="104"/>
        <end position="124"/>
    </location>
</feature>
<dbReference type="EMBL" id="KL662164">
    <property type="protein sequence ID" value="KFM28159.1"/>
    <property type="molecule type" value="Genomic_DNA"/>
</dbReference>
<comment type="similarity">
    <text evidence="6">Belongs to the major facilitator superfamily. Spinster (TC 2.A.1.49) family.</text>
</comment>
<feature type="transmembrane region" description="Helical" evidence="8">
    <location>
        <begin position="194"/>
        <end position="216"/>
    </location>
</feature>
<feature type="compositionally biased region" description="Basic and acidic residues" evidence="7">
    <location>
        <begin position="16"/>
        <end position="28"/>
    </location>
</feature>
<dbReference type="InterPro" id="IPR020846">
    <property type="entry name" value="MFS_dom"/>
</dbReference>
<feature type="transmembrane region" description="Helical" evidence="8">
    <location>
        <begin position="286"/>
        <end position="307"/>
    </location>
</feature>
<evidence type="ECO:0000313" key="10">
    <source>
        <dbReference type="EMBL" id="KFM28159.1"/>
    </source>
</evidence>
<dbReference type="SUPFAM" id="SSF103473">
    <property type="entry name" value="MFS general substrate transporter"/>
    <property type="match status" value="1"/>
</dbReference>
<evidence type="ECO:0000256" key="3">
    <source>
        <dbReference type="ARBA" id="ARBA00022692"/>
    </source>
</evidence>
<dbReference type="InterPro" id="IPR036259">
    <property type="entry name" value="MFS_trans_sf"/>
</dbReference>
<dbReference type="eggNOG" id="KOG1330">
    <property type="taxonomic scope" value="Eukaryota"/>
</dbReference>
<dbReference type="Pfam" id="PF07690">
    <property type="entry name" value="MFS_1"/>
    <property type="match status" value="1"/>
</dbReference>
<feature type="region of interest" description="Disordered" evidence="7">
    <location>
        <begin position="1"/>
        <end position="53"/>
    </location>
</feature>
<evidence type="ECO:0000313" key="11">
    <source>
        <dbReference type="Proteomes" id="UP000028924"/>
    </source>
</evidence>
<dbReference type="PROSITE" id="PS50850">
    <property type="entry name" value="MFS"/>
    <property type="match status" value="1"/>
</dbReference>
<proteinExistence type="inferred from homology"/>
<dbReference type="AlphaFoldDB" id="A0A087SR05"/>
<evidence type="ECO:0000259" key="9">
    <source>
        <dbReference type="PROSITE" id="PS50850"/>
    </source>
</evidence>
<feature type="transmembrane region" description="Helical" evidence="8">
    <location>
        <begin position="453"/>
        <end position="472"/>
    </location>
</feature>
<evidence type="ECO:0000256" key="7">
    <source>
        <dbReference type="SAM" id="MobiDB-lite"/>
    </source>
</evidence>
<dbReference type="InterPro" id="IPR011701">
    <property type="entry name" value="MFS"/>
</dbReference>
<dbReference type="InterPro" id="IPR044770">
    <property type="entry name" value="MFS_spinster-like"/>
</dbReference>
<feature type="transmembrane region" description="Helical" evidence="8">
    <location>
        <begin position="319"/>
        <end position="343"/>
    </location>
</feature>
<feature type="transmembrane region" description="Helical" evidence="8">
    <location>
        <begin position="355"/>
        <end position="374"/>
    </location>
</feature>
<keyword evidence="3 8" id="KW-0812">Transmembrane</keyword>
<reference evidence="10 11" key="1">
    <citation type="journal article" date="2014" name="BMC Genomics">
        <title>Oil accumulation mechanisms of the oleaginous microalga Chlorella protothecoides revealed through its genome, transcriptomes, and proteomes.</title>
        <authorList>
            <person name="Gao C."/>
            <person name="Wang Y."/>
            <person name="Shen Y."/>
            <person name="Yan D."/>
            <person name="He X."/>
            <person name="Dai J."/>
            <person name="Wu Q."/>
        </authorList>
    </citation>
    <scope>NUCLEOTIDE SEQUENCE [LARGE SCALE GENOMIC DNA]</scope>
    <source>
        <strain evidence="10 11">0710</strain>
    </source>
</reference>
<keyword evidence="2" id="KW-0813">Transport</keyword>
<dbReference type="PANTHER" id="PTHR23505">
    <property type="entry name" value="SPINSTER"/>
    <property type="match status" value="1"/>
</dbReference>
<dbReference type="GO" id="GO:0016020">
    <property type="term" value="C:membrane"/>
    <property type="evidence" value="ECO:0007669"/>
    <property type="project" value="UniProtKB-SubCell"/>
</dbReference>
<organism evidence="10 11">
    <name type="scientific">Auxenochlorella protothecoides</name>
    <name type="common">Green microalga</name>
    <name type="synonym">Chlorella protothecoides</name>
    <dbReference type="NCBI Taxonomy" id="3075"/>
    <lineage>
        <taxon>Eukaryota</taxon>
        <taxon>Viridiplantae</taxon>
        <taxon>Chlorophyta</taxon>
        <taxon>core chlorophytes</taxon>
        <taxon>Trebouxiophyceae</taxon>
        <taxon>Chlorellales</taxon>
        <taxon>Chlorellaceae</taxon>
        <taxon>Auxenochlorella</taxon>
    </lineage>
</organism>
<keyword evidence="5 8" id="KW-0472">Membrane</keyword>
<accession>A0A087SR05</accession>
<feature type="domain" description="Major facilitator superfamily (MFS) profile" evidence="9">
    <location>
        <begin position="65"/>
        <end position="474"/>
    </location>
</feature>
<feature type="transmembrane region" description="Helical" evidence="8">
    <location>
        <begin position="62"/>
        <end position="84"/>
    </location>
</feature>
<feature type="transmembrane region" description="Helical" evidence="8">
    <location>
        <begin position="160"/>
        <end position="182"/>
    </location>
</feature>
<evidence type="ECO:0000256" key="6">
    <source>
        <dbReference type="ARBA" id="ARBA00024338"/>
    </source>
</evidence>
<gene>
    <name evidence="10" type="ORF">F751_5913</name>
</gene>
<evidence type="ECO:0000256" key="5">
    <source>
        <dbReference type="ARBA" id="ARBA00023136"/>
    </source>
</evidence>
<dbReference type="GO" id="GO:0022857">
    <property type="term" value="F:transmembrane transporter activity"/>
    <property type="evidence" value="ECO:0007669"/>
    <property type="project" value="InterPro"/>
</dbReference>
<evidence type="ECO:0000256" key="8">
    <source>
        <dbReference type="SAM" id="Phobius"/>
    </source>
</evidence>
<evidence type="ECO:0000256" key="4">
    <source>
        <dbReference type="ARBA" id="ARBA00022989"/>
    </source>
</evidence>
<keyword evidence="4 8" id="KW-1133">Transmembrane helix</keyword>
<dbReference type="PANTHER" id="PTHR23505:SF79">
    <property type="entry name" value="PROTEIN SPINSTER"/>
    <property type="match status" value="1"/>
</dbReference>
<name>A0A087SR05_AUXPR</name>
<comment type="subcellular location">
    <subcellularLocation>
        <location evidence="1">Membrane</location>
        <topology evidence="1">Multi-pass membrane protein</topology>
    </subcellularLocation>
</comment>
<feature type="transmembrane region" description="Helical" evidence="8">
    <location>
        <begin position="222"/>
        <end position="242"/>
    </location>
</feature>
<evidence type="ECO:0000256" key="2">
    <source>
        <dbReference type="ARBA" id="ARBA00022448"/>
    </source>
</evidence>
<protein>
    <submittedName>
        <fullName evidence="10">Spinster-like protein 3</fullName>
    </submittedName>
</protein>
<keyword evidence="11" id="KW-1185">Reference proteome</keyword>
<evidence type="ECO:0000256" key="1">
    <source>
        <dbReference type="ARBA" id="ARBA00004141"/>
    </source>
</evidence>
<dbReference type="GeneID" id="23617304"/>
<dbReference type="Gene3D" id="1.20.1250.20">
    <property type="entry name" value="MFS general substrate transporter like domains"/>
    <property type="match status" value="1"/>
</dbReference>
<dbReference type="Proteomes" id="UP000028924">
    <property type="component" value="Unassembled WGS sequence"/>
</dbReference>
<sequence>MASGWGPEPFEILDGGTKEEAADARAGEAEFGASGVKPTAGDSPLHITAPPQPPTAVSRREAAYMMAIFCLTGCLLFADQNLMAPNLTAVARDFGFSPDQRDRLLGGVVAASFYLVGAPAALLFGWLCDRVDRRRLLFAAVVLGEAPALLTLAVRRYWQLLLLRVLTGISLGGAFPLIFSLVGDLTTTARRATAAAVIQVSLGAGLAVGQGIAGFVGPSLGWRAPFAIVAAPTVVLAVLMLCTTRDPPRGRTEEALAEVFEGNPGFVYDERMTWSKAGILLRTPTNICAIGQGLFGCIPWGMLLTFLNDFLAQERRLSVQAATTVLLCIGIGGALGVLGGGLLGQWIYNRRKAAMPVFIGLSTMLGTLPMWYVLNGDVGRRYTATLVAALGVGFASSTMGPNARAMLLNVNEPEMRGLALALQSMLDDLGKGLGPVFVAALISGLGRTAALNLAAAGWLPCGALILLAAFSVERDEEAVQARLRQSIARMAEEVGERELLTAAGSQH</sequence>
<dbReference type="OrthoDB" id="440755at2759"/>
<feature type="transmembrane region" description="Helical" evidence="8">
    <location>
        <begin position="136"/>
        <end position="154"/>
    </location>
</feature>
<dbReference type="RefSeq" id="XP_011401172.1">
    <property type="nucleotide sequence ID" value="XM_011402870.1"/>
</dbReference>